<dbReference type="AlphaFoldDB" id="F8WKJ5"/>
<sequence length="103" mass="11612">MRYFKLSNRITHQYTLMDLFWSTKSVKLFISNLFCVTAIEAITPCVPRTSIADYITVETPILSTEKLTPLPLVILFTSSIKSSLEILITCVAPNSFAVLNLRP</sequence>
<proteinExistence type="predicted"/>
<dbReference type="EMBL" id="AB505630">
    <property type="protein sequence ID" value="BAK53174.1"/>
    <property type="molecule type" value="Genomic_DNA"/>
</dbReference>
<evidence type="ECO:0000313" key="1">
    <source>
        <dbReference type="EMBL" id="BAK53174.1"/>
    </source>
</evidence>
<name>F8WKJ5_STAAU</name>
<accession>F8WKJ5</accession>
<organism evidence="1">
    <name type="scientific">Staphylococcus aureus</name>
    <dbReference type="NCBI Taxonomy" id="1280"/>
    <lineage>
        <taxon>Bacteria</taxon>
        <taxon>Bacillati</taxon>
        <taxon>Bacillota</taxon>
        <taxon>Bacilli</taxon>
        <taxon>Bacillales</taxon>
        <taxon>Staphylococcaceae</taxon>
        <taxon>Staphylococcus</taxon>
    </lineage>
</organism>
<protein>
    <submittedName>
        <fullName evidence="1">Uncharacterized protein</fullName>
    </submittedName>
</protein>
<reference evidence="1" key="1">
    <citation type="journal article" date="2011" name="Antimicrob. Agents Chemother.">
        <title>Novel types of staphylococcal cassette chromosome mec elements identified in clonal complex 398 methicillin-resistant Staphylococcus aureus strains.</title>
        <authorList>
            <person name="Li S."/>
            <person name="Skov R.L."/>
            <person name="Han X."/>
            <person name="Larsen A.R."/>
            <person name="Larsen J."/>
            <person name="Sorum M."/>
            <person name="Wulf M."/>
            <person name="Voss A."/>
            <person name="Hiramatsu K."/>
            <person name="Ito T."/>
        </authorList>
    </citation>
    <scope>NUCLEOTIDE SEQUENCE</scope>
    <source>
        <strain evidence="1">JCSC6945</strain>
    </source>
</reference>